<accession>A0AAV3SKB9</accession>
<evidence type="ECO:0000313" key="9">
    <source>
        <dbReference type="Proteomes" id="UP001500962"/>
    </source>
</evidence>
<keyword evidence="1" id="KW-0805">Transcription regulation</keyword>
<dbReference type="RefSeq" id="WP_004055316.1">
    <property type="nucleotide sequence ID" value="NZ_BAAADN010000043.1"/>
</dbReference>
<proteinExistence type="predicted"/>
<dbReference type="PANTHER" id="PTHR30136">
    <property type="entry name" value="HELIX-TURN-HELIX TRANSCRIPTIONAL REGULATOR, ICLR FAMILY"/>
    <property type="match status" value="1"/>
</dbReference>
<keyword evidence="3" id="KW-0804">Transcription</keyword>
<dbReference type="PROSITE" id="PS51078">
    <property type="entry name" value="ICLR_ED"/>
    <property type="match status" value="1"/>
</dbReference>
<sequence>MHEVANPVTTVETAFEIVEYIAEHDDAGVSEIAADLDRAKSTVHRHLGTLVQRGYLVENDGYSLGLRFLDLGLDARNGRPLYHEAHAKVDELADRTGEKVWCMTAENGRSIHLYGASGAQSVRTDSREGDVGYLHQHAAGKAILAHRPLEHVGNIVDRYGLPTRTDDTITDGDELFEHLERIRERGYAFNREESIPGLYAVGAPIADDRGVAIGALSISGPANRLAGETLTEEFPELLLGAVNEIEINLSHG</sequence>
<dbReference type="InterPro" id="IPR050707">
    <property type="entry name" value="HTH_MetabolicPath_Reg"/>
</dbReference>
<dbReference type="Pfam" id="PF09339">
    <property type="entry name" value="HTH_IclR"/>
    <property type="match status" value="1"/>
</dbReference>
<dbReference type="Gene3D" id="1.10.10.10">
    <property type="entry name" value="Winged helix-like DNA-binding domain superfamily/Winged helix DNA-binding domain"/>
    <property type="match status" value="1"/>
</dbReference>
<protein>
    <submittedName>
        <fullName evidence="6">IclR family transcriptional regulator</fullName>
    </submittedName>
</protein>
<dbReference type="InterPro" id="IPR011991">
    <property type="entry name" value="ArsR-like_HTH"/>
</dbReference>
<feature type="domain" description="HTH iclR-type" evidence="4">
    <location>
        <begin position="8"/>
        <end position="66"/>
    </location>
</feature>
<feature type="domain" description="IclR-ED" evidence="5">
    <location>
        <begin position="67"/>
        <end position="251"/>
    </location>
</feature>
<dbReference type="SUPFAM" id="SSF55781">
    <property type="entry name" value="GAF domain-like"/>
    <property type="match status" value="1"/>
</dbReference>
<dbReference type="InterPro" id="IPR036388">
    <property type="entry name" value="WH-like_DNA-bd_sf"/>
</dbReference>
<dbReference type="InterPro" id="IPR036390">
    <property type="entry name" value="WH_DNA-bd_sf"/>
</dbReference>
<reference evidence="6" key="3">
    <citation type="submission" date="2023-12" db="EMBL/GenBank/DDBJ databases">
        <authorList>
            <person name="Sun Q."/>
            <person name="Inoue M."/>
        </authorList>
    </citation>
    <scope>NUCLEOTIDE SEQUENCE</scope>
    <source>
        <strain evidence="6">JCM 12289</strain>
    </source>
</reference>
<dbReference type="InterPro" id="IPR014757">
    <property type="entry name" value="Tscrpt_reg_IclR_C"/>
</dbReference>
<dbReference type="EMBL" id="CP095005">
    <property type="protein sequence ID" value="UOO96356.1"/>
    <property type="molecule type" value="Genomic_DNA"/>
</dbReference>
<dbReference type="KEGG" id="hdo:MUK72_06540"/>
<dbReference type="AlphaFoldDB" id="A0AAV3SKB9"/>
<dbReference type="PANTHER" id="PTHR30136:SF35">
    <property type="entry name" value="HTH-TYPE TRANSCRIPTIONAL REGULATOR RV1719"/>
    <property type="match status" value="1"/>
</dbReference>
<name>A0AAV3SKB9_HALDO</name>
<dbReference type="Proteomes" id="UP000830542">
    <property type="component" value="Chromosome"/>
</dbReference>
<keyword evidence="8" id="KW-1185">Reference proteome</keyword>
<dbReference type="GO" id="GO:0003677">
    <property type="term" value="F:DNA binding"/>
    <property type="evidence" value="ECO:0007669"/>
    <property type="project" value="UniProtKB-KW"/>
</dbReference>
<evidence type="ECO:0000256" key="3">
    <source>
        <dbReference type="ARBA" id="ARBA00023163"/>
    </source>
</evidence>
<evidence type="ECO:0000256" key="2">
    <source>
        <dbReference type="ARBA" id="ARBA00023125"/>
    </source>
</evidence>
<evidence type="ECO:0000313" key="7">
    <source>
        <dbReference type="EMBL" id="UOO96356.1"/>
    </source>
</evidence>
<reference evidence="7" key="2">
    <citation type="submission" date="2022-04" db="EMBL/GenBank/DDBJ databases">
        <title>Sequencing and genomic assembly of Halococcus dombrowskii.</title>
        <authorList>
            <person name="Lim S.W."/>
            <person name="MacLea K.S."/>
        </authorList>
    </citation>
    <scope>NUCLEOTIDE SEQUENCE</scope>
    <source>
        <strain evidence="7">H4</strain>
    </source>
</reference>
<evidence type="ECO:0000313" key="6">
    <source>
        <dbReference type="EMBL" id="GAA0468380.1"/>
    </source>
</evidence>
<dbReference type="Gene3D" id="3.30.450.40">
    <property type="match status" value="1"/>
</dbReference>
<organism evidence="6 9">
    <name type="scientific">Halococcus dombrowskii</name>
    <dbReference type="NCBI Taxonomy" id="179637"/>
    <lineage>
        <taxon>Archaea</taxon>
        <taxon>Methanobacteriati</taxon>
        <taxon>Methanobacteriota</taxon>
        <taxon>Stenosarchaea group</taxon>
        <taxon>Halobacteria</taxon>
        <taxon>Halobacteriales</taxon>
        <taxon>Halococcaceae</taxon>
        <taxon>Halococcus</taxon>
    </lineage>
</organism>
<dbReference type="InterPro" id="IPR029016">
    <property type="entry name" value="GAF-like_dom_sf"/>
</dbReference>
<dbReference type="GO" id="GO:0003700">
    <property type="term" value="F:DNA-binding transcription factor activity"/>
    <property type="evidence" value="ECO:0007669"/>
    <property type="project" value="TreeGrafter"/>
</dbReference>
<evidence type="ECO:0000256" key="1">
    <source>
        <dbReference type="ARBA" id="ARBA00023015"/>
    </source>
</evidence>
<dbReference type="SMART" id="SM00346">
    <property type="entry name" value="HTH_ICLR"/>
    <property type="match status" value="1"/>
</dbReference>
<dbReference type="Pfam" id="PF01614">
    <property type="entry name" value="IclR_C"/>
    <property type="match status" value="1"/>
</dbReference>
<evidence type="ECO:0000259" key="5">
    <source>
        <dbReference type="PROSITE" id="PS51078"/>
    </source>
</evidence>
<dbReference type="InterPro" id="IPR005471">
    <property type="entry name" value="Tscrpt_reg_IclR_N"/>
</dbReference>
<keyword evidence="2" id="KW-0238">DNA-binding</keyword>
<dbReference type="CDD" id="cd00090">
    <property type="entry name" value="HTH_ARSR"/>
    <property type="match status" value="1"/>
</dbReference>
<gene>
    <name evidence="6" type="ORF">GCM10008985_26720</name>
    <name evidence="7" type="ORF">MUK72_06540</name>
</gene>
<reference evidence="6" key="1">
    <citation type="journal article" date="2014" name="Int. J. Syst. Evol. Microbiol.">
        <title>Complete genome sequence of Corynebacterium casei LMG S-19264T (=DSM 44701T), isolated from a smear-ripened cheese.</title>
        <authorList>
            <consortium name="US DOE Joint Genome Institute (JGI-PGF)"/>
            <person name="Walter F."/>
            <person name="Albersmeier A."/>
            <person name="Kalinowski J."/>
            <person name="Ruckert C."/>
        </authorList>
    </citation>
    <scope>NUCLEOTIDE SEQUENCE</scope>
    <source>
        <strain evidence="6">JCM 12289</strain>
    </source>
</reference>
<dbReference type="SUPFAM" id="SSF46785">
    <property type="entry name" value="Winged helix' DNA-binding domain"/>
    <property type="match status" value="1"/>
</dbReference>
<evidence type="ECO:0000259" key="4">
    <source>
        <dbReference type="PROSITE" id="PS51077"/>
    </source>
</evidence>
<dbReference type="PROSITE" id="PS51077">
    <property type="entry name" value="HTH_ICLR"/>
    <property type="match status" value="1"/>
</dbReference>
<evidence type="ECO:0000313" key="8">
    <source>
        <dbReference type="Proteomes" id="UP000830542"/>
    </source>
</evidence>
<dbReference type="EMBL" id="BAAADN010000043">
    <property type="protein sequence ID" value="GAA0468380.1"/>
    <property type="molecule type" value="Genomic_DNA"/>
</dbReference>
<dbReference type="GO" id="GO:0045892">
    <property type="term" value="P:negative regulation of DNA-templated transcription"/>
    <property type="evidence" value="ECO:0007669"/>
    <property type="project" value="TreeGrafter"/>
</dbReference>
<dbReference type="GeneID" id="71761490"/>
<dbReference type="Proteomes" id="UP001500962">
    <property type="component" value="Unassembled WGS sequence"/>
</dbReference>